<keyword evidence="2" id="KW-1185">Reference proteome</keyword>
<accession>A0A4Y2KLR0</accession>
<name>A0A4Y2KLR0_ARAVE</name>
<gene>
    <name evidence="1" type="ORF">AVEN_228678_1</name>
</gene>
<protein>
    <submittedName>
        <fullName evidence="1">Uncharacterized protein</fullName>
    </submittedName>
</protein>
<sequence length="88" mass="9458">MQGGFVHGRSTKGTVLTKFLVGLLSASKIENFSLENSCGLSFASGGQHVHAQDSRGKRGQENIKILSKWFCAHNPFLSVQNAAPCPRA</sequence>
<evidence type="ECO:0000313" key="2">
    <source>
        <dbReference type="Proteomes" id="UP000499080"/>
    </source>
</evidence>
<comment type="caution">
    <text evidence="1">The sequence shown here is derived from an EMBL/GenBank/DDBJ whole genome shotgun (WGS) entry which is preliminary data.</text>
</comment>
<dbReference type="EMBL" id="BGPR01004695">
    <property type="protein sequence ID" value="GBN02323.1"/>
    <property type="molecule type" value="Genomic_DNA"/>
</dbReference>
<evidence type="ECO:0000313" key="1">
    <source>
        <dbReference type="EMBL" id="GBN02323.1"/>
    </source>
</evidence>
<reference evidence="1 2" key="1">
    <citation type="journal article" date="2019" name="Sci. Rep.">
        <title>Orb-weaving spider Araneus ventricosus genome elucidates the spidroin gene catalogue.</title>
        <authorList>
            <person name="Kono N."/>
            <person name="Nakamura H."/>
            <person name="Ohtoshi R."/>
            <person name="Moran D.A.P."/>
            <person name="Shinohara A."/>
            <person name="Yoshida Y."/>
            <person name="Fujiwara M."/>
            <person name="Mori M."/>
            <person name="Tomita M."/>
            <person name="Arakawa K."/>
        </authorList>
    </citation>
    <scope>NUCLEOTIDE SEQUENCE [LARGE SCALE GENOMIC DNA]</scope>
</reference>
<dbReference type="Proteomes" id="UP000499080">
    <property type="component" value="Unassembled WGS sequence"/>
</dbReference>
<dbReference type="AlphaFoldDB" id="A0A4Y2KLR0"/>
<proteinExistence type="predicted"/>
<organism evidence="1 2">
    <name type="scientific">Araneus ventricosus</name>
    <name type="common">Orbweaver spider</name>
    <name type="synonym">Epeira ventricosa</name>
    <dbReference type="NCBI Taxonomy" id="182803"/>
    <lineage>
        <taxon>Eukaryota</taxon>
        <taxon>Metazoa</taxon>
        <taxon>Ecdysozoa</taxon>
        <taxon>Arthropoda</taxon>
        <taxon>Chelicerata</taxon>
        <taxon>Arachnida</taxon>
        <taxon>Araneae</taxon>
        <taxon>Araneomorphae</taxon>
        <taxon>Entelegynae</taxon>
        <taxon>Araneoidea</taxon>
        <taxon>Araneidae</taxon>
        <taxon>Araneus</taxon>
    </lineage>
</organism>